<dbReference type="PROSITE" id="PS50157">
    <property type="entry name" value="ZINC_FINGER_C2H2_2"/>
    <property type="match status" value="3"/>
</dbReference>
<sequence>FSGTWNIWQNVYQHSMAKVSDEYSINMQQLSSDYSSNVQQQVSWRSMRRVGGTKKFVCKKCGRGYMWSSALKRHMNLECNKEPTYQCPYYIFPWESCDDQITAVFERGSASCITQPAINQIPSSVQQYGQQLNEELFGNSQYYKPKYWSGHHSAGRVVPESMNSMFVPPEQVFQDVGTGSFDQLQQLPDVASLFNTSQTSAGRGYFKVIASSQSSEEGFRCKNCEIVHRSRILRVGNVSIFEPPEEKLQDTARNQHGQHHWQLGVGVFGSPLPPFDRSHYEKNCRLPLEGFVCTNCGKSYRLIHWSDCQEGTKDLEIIDSLEPFNETCRGVTRFDRIEGTRDQEASAVYTSSQLLATRVNFNTLPRTLNHGFICKKCGKSYNWKQSLNNHIRMECGKEPQFKCPYCPHRAKLKWNLQKHIKMRHSENRA</sequence>
<dbReference type="Proteomes" id="UP001148838">
    <property type="component" value="Unassembled WGS sequence"/>
</dbReference>
<organism evidence="9 10">
    <name type="scientific">Periplaneta americana</name>
    <name type="common">American cockroach</name>
    <name type="synonym">Blatta americana</name>
    <dbReference type="NCBI Taxonomy" id="6978"/>
    <lineage>
        <taxon>Eukaryota</taxon>
        <taxon>Metazoa</taxon>
        <taxon>Ecdysozoa</taxon>
        <taxon>Arthropoda</taxon>
        <taxon>Hexapoda</taxon>
        <taxon>Insecta</taxon>
        <taxon>Pterygota</taxon>
        <taxon>Neoptera</taxon>
        <taxon>Polyneoptera</taxon>
        <taxon>Dictyoptera</taxon>
        <taxon>Blattodea</taxon>
        <taxon>Blattoidea</taxon>
        <taxon>Blattidae</taxon>
        <taxon>Blattinae</taxon>
        <taxon>Periplaneta</taxon>
    </lineage>
</organism>
<dbReference type="SUPFAM" id="SSF57667">
    <property type="entry name" value="beta-beta-alpha zinc fingers"/>
    <property type="match status" value="2"/>
</dbReference>
<keyword evidence="3" id="KW-0677">Repeat</keyword>
<evidence type="ECO:0000256" key="7">
    <source>
        <dbReference type="PROSITE-ProRule" id="PRU00042"/>
    </source>
</evidence>
<evidence type="ECO:0000256" key="3">
    <source>
        <dbReference type="ARBA" id="ARBA00022737"/>
    </source>
</evidence>
<evidence type="ECO:0000256" key="5">
    <source>
        <dbReference type="ARBA" id="ARBA00022833"/>
    </source>
</evidence>
<accession>A0ABQ8S0R8</accession>
<dbReference type="Pfam" id="PF00096">
    <property type="entry name" value="zf-C2H2"/>
    <property type="match status" value="2"/>
</dbReference>
<protein>
    <recommendedName>
        <fullName evidence="8">C2H2-type domain-containing protein</fullName>
    </recommendedName>
</protein>
<dbReference type="EMBL" id="JAJSOF020000038">
    <property type="protein sequence ID" value="KAJ4427480.1"/>
    <property type="molecule type" value="Genomic_DNA"/>
</dbReference>
<feature type="domain" description="C2H2-type" evidence="8">
    <location>
        <begin position="401"/>
        <end position="429"/>
    </location>
</feature>
<dbReference type="InterPro" id="IPR050888">
    <property type="entry name" value="ZnF_C2H2-type_TF"/>
</dbReference>
<evidence type="ECO:0000256" key="6">
    <source>
        <dbReference type="ARBA" id="ARBA00023242"/>
    </source>
</evidence>
<feature type="non-terminal residue" evidence="9">
    <location>
        <position position="1"/>
    </location>
</feature>
<feature type="domain" description="C2H2-type" evidence="8">
    <location>
        <begin position="56"/>
        <end position="83"/>
    </location>
</feature>
<dbReference type="Gene3D" id="3.30.160.60">
    <property type="entry name" value="Classic Zinc Finger"/>
    <property type="match status" value="2"/>
</dbReference>
<proteinExistence type="predicted"/>
<dbReference type="InterPro" id="IPR036236">
    <property type="entry name" value="Znf_C2H2_sf"/>
</dbReference>
<dbReference type="PANTHER" id="PTHR24406">
    <property type="entry name" value="TRANSCRIPTIONAL REPRESSOR CTCFL-RELATED"/>
    <property type="match status" value="1"/>
</dbReference>
<feature type="domain" description="C2H2-type" evidence="8">
    <location>
        <begin position="372"/>
        <end position="399"/>
    </location>
</feature>
<evidence type="ECO:0000256" key="2">
    <source>
        <dbReference type="ARBA" id="ARBA00022723"/>
    </source>
</evidence>
<dbReference type="SMART" id="SM00355">
    <property type="entry name" value="ZnF_C2H2"/>
    <property type="match status" value="3"/>
</dbReference>
<dbReference type="InterPro" id="IPR013087">
    <property type="entry name" value="Znf_C2H2_type"/>
</dbReference>
<evidence type="ECO:0000256" key="1">
    <source>
        <dbReference type="ARBA" id="ARBA00004123"/>
    </source>
</evidence>
<reference evidence="9 10" key="1">
    <citation type="journal article" date="2022" name="Allergy">
        <title>Genome assembly and annotation of Periplaneta americana reveal a comprehensive cockroach allergen profile.</title>
        <authorList>
            <person name="Wang L."/>
            <person name="Xiong Q."/>
            <person name="Saelim N."/>
            <person name="Wang L."/>
            <person name="Nong W."/>
            <person name="Wan A.T."/>
            <person name="Shi M."/>
            <person name="Liu X."/>
            <person name="Cao Q."/>
            <person name="Hui J.H.L."/>
            <person name="Sookrung N."/>
            <person name="Leung T.F."/>
            <person name="Tungtrongchitr A."/>
            <person name="Tsui S.K.W."/>
        </authorList>
    </citation>
    <scope>NUCLEOTIDE SEQUENCE [LARGE SCALE GENOMIC DNA]</scope>
    <source>
        <strain evidence="9">PWHHKU_190912</strain>
    </source>
</reference>
<comment type="caution">
    <text evidence="9">The sequence shown here is derived from an EMBL/GenBank/DDBJ whole genome shotgun (WGS) entry which is preliminary data.</text>
</comment>
<evidence type="ECO:0000259" key="8">
    <source>
        <dbReference type="PROSITE" id="PS50157"/>
    </source>
</evidence>
<name>A0ABQ8S0R8_PERAM</name>
<comment type="subcellular location">
    <subcellularLocation>
        <location evidence="1">Nucleus</location>
    </subcellularLocation>
</comment>
<evidence type="ECO:0000313" key="9">
    <source>
        <dbReference type="EMBL" id="KAJ4427480.1"/>
    </source>
</evidence>
<keyword evidence="6" id="KW-0539">Nucleus</keyword>
<gene>
    <name evidence="9" type="ORF">ANN_25128</name>
</gene>
<keyword evidence="5" id="KW-0862">Zinc</keyword>
<evidence type="ECO:0000313" key="10">
    <source>
        <dbReference type="Proteomes" id="UP001148838"/>
    </source>
</evidence>
<keyword evidence="10" id="KW-1185">Reference proteome</keyword>
<keyword evidence="2" id="KW-0479">Metal-binding</keyword>
<keyword evidence="4 7" id="KW-0863">Zinc-finger</keyword>
<evidence type="ECO:0000256" key="4">
    <source>
        <dbReference type="ARBA" id="ARBA00022771"/>
    </source>
</evidence>